<gene>
    <name evidence="1" type="ORF">G0P99_24075</name>
</gene>
<reference evidence="1" key="1">
    <citation type="submission" date="2020-02" db="EMBL/GenBank/DDBJ databases">
        <title>Delineation of the pyrene-degrading pathway in Roseobacter clade bacteria by genomic analysis.</title>
        <authorList>
            <person name="Zhou H."/>
            <person name="Wang H."/>
        </authorList>
    </citation>
    <scope>NUCLEOTIDE SEQUENCE</scope>
    <source>
        <strain evidence="1">PrR005</strain>
    </source>
</reference>
<dbReference type="RefSeq" id="WP_164133040.1">
    <property type="nucleotide sequence ID" value="NZ_JAAGOX010000057.1"/>
</dbReference>
<proteinExistence type="predicted"/>
<organism evidence="1">
    <name type="scientific">Ruegeria sp. PrR005</name>
    <dbReference type="NCBI Taxonomy" id="2706882"/>
    <lineage>
        <taxon>Bacteria</taxon>
        <taxon>Pseudomonadati</taxon>
        <taxon>Pseudomonadota</taxon>
        <taxon>Alphaproteobacteria</taxon>
        <taxon>Rhodobacterales</taxon>
        <taxon>Roseobacteraceae</taxon>
        <taxon>Ruegeria</taxon>
    </lineage>
</organism>
<dbReference type="AlphaFoldDB" id="A0A6B2NZD5"/>
<accession>A0A6B2NZD5</accession>
<sequence>MLNLVRVVLLAAVLWSGYWAIAGFGLRSSVTNWFAVQAERGWQAEHSEISLSGFPLRHRITIDGPALADPTTGTAWRADWLALESPAIWPGRQTLYFPETQQRLSYYDQTLVIEAAAMHADLDLAPGNALTLRSMALTAGEWSVSRGDEVWADADALSISMQQQEKPETYRIHAEASDLAPGKDIRRLLGGAEELPRSFDRLELDLDVDFDKSWDRTALEESRPQPRLINLKLAEAAWGELRLFAAGKVSVDDYGVPTGEVALKAENWREMVAMAQQSGALPVRAAEPLTKVLNMLAGLGGNPEALDLELGFRGGYVTLGPIPLGPAPRLFLR</sequence>
<protein>
    <submittedName>
        <fullName evidence="1">DUF2125 domain-containing protein</fullName>
    </submittedName>
</protein>
<evidence type="ECO:0000313" key="1">
    <source>
        <dbReference type="EMBL" id="NDW48037.1"/>
    </source>
</evidence>
<dbReference type="Pfam" id="PF09898">
    <property type="entry name" value="DUF2125"/>
    <property type="match status" value="1"/>
</dbReference>
<dbReference type="InterPro" id="IPR018666">
    <property type="entry name" value="DUF2125"/>
</dbReference>
<comment type="caution">
    <text evidence="1">The sequence shown here is derived from an EMBL/GenBank/DDBJ whole genome shotgun (WGS) entry which is preliminary data.</text>
</comment>
<name>A0A6B2NZD5_9RHOB</name>
<dbReference type="EMBL" id="JAAGOX010000057">
    <property type="protein sequence ID" value="NDW48037.1"/>
    <property type="molecule type" value="Genomic_DNA"/>
</dbReference>